<feature type="region of interest" description="Disordered" evidence="1">
    <location>
        <begin position="200"/>
        <end position="222"/>
    </location>
</feature>
<keyword evidence="3" id="KW-1185">Reference proteome</keyword>
<dbReference type="RefSeq" id="XP_005770237.1">
    <property type="nucleotide sequence ID" value="XM_005770180.1"/>
</dbReference>
<dbReference type="HOGENOM" id="CLU_627677_0_0_1"/>
<sequence length="437" mass="46569">MQAISPRVPDPPPFPRRWSAKPQTNLSTPGFDAGLVATDFHGDCHSPASQSSKTVYPDGYTVLTLCAEATQFILSPGSRGGKCEAWSMQARERERLCRNACACPFCIRDTGGRWTTAEGGEIQDVTWEAGNVSGSSPISGEPVRVWRGVLVGDSLGIEYSVSLSGAPHSLRVDSPLWVSTSTSFAGFSTSTPADAFAVPSSCPPPHEPLTANAPLDSPTPPAPTPDLLRPARVGAPPSFPAAFAAHLVVNISHPGYDGGNVLLDFAADCSAGPRRQMSRTTFGNFHTQLMRCDEGRVYSFDLQGSNCAVRAIPADVSPRVCEVCTLPFGLRDTAGLYTLDGSLWRGVRWTGAFFEGASVVHSGVATTRRHALSVQAGWGATAFGARLPQSSLVEEAGWVRTHVRLSRFSAAVNASDFEPPPCFRASRGEPLVDVVRR</sequence>
<name>A0A0D3J2S3_EMIH1</name>
<accession>A0A0D3J2S3</accession>
<dbReference type="Proteomes" id="UP000013827">
    <property type="component" value="Unassembled WGS sequence"/>
</dbReference>
<proteinExistence type="predicted"/>
<dbReference type="AlphaFoldDB" id="A0A0D3J2S3"/>
<protein>
    <submittedName>
        <fullName evidence="2">Uncharacterized protein</fullName>
    </submittedName>
</protein>
<evidence type="ECO:0000256" key="1">
    <source>
        <dbReference type="SAM" id="MobiDB-lite"/>
    </source>
</evidence>
<organism evidence="2 3">
    <name type="scientific">Emiliania huxleyi (strain CCMP1516)</name>
    <dbReference type="NCBI Taxonomy" id="280463"/>
    <lineage>
        <taxon>Eukaryota</taxon>
        <taxon>Haptista</taxon>
        <taxon>Haptophyta</taxon>
        <taxon>Prymnesiophyceae</taxon>
        <taxon>Isochrysidales</taxon>
        <taxon>Noelaerhabdaceae</taxon>
        <taxon>Emiliania</taxon>
    </lineage>
</organism>
<evidence type="ECO:0000313" key="2">
    <source>
        <dbReference type="EnsemblProtists" id="EOD17808"/>
    </source>
</evidence>
<dbReference type="PaxDb" id="2903-EOD17808"/>
<evidence type="ECO:0000313" key="3">
    <source>
        <dbReference type="Proteomes" id="UP000013827"/>
    </source>
</evidence>
<dbReference type="KEGG" id="ehx:EMIHUDRAFT_209788"/>
<dbReference type="GeneID" id="17264016"/>
<reference evidence="3" key="1">
    <citation type="journal article" date="2013" name="Nature">
        <title>Pan genome of the phytoplankton Emiliania underpins its global distribution.</title>
        <authorList>
            <person name="Read B.A."/>
            <person name="Kegel J."/>
            <person name="Klute M.J."/>
            <person name="Kuo A."/>
            <person name="Lefebvre S.C."/>
            <person name="Maumus F."/>
            <person name="Mayer C."/>
            <person name="Miller J."/>
            <person name="Monier A."/>
            <person name="Salamov A."/>
            <person name="Young J."/>
            <person name="Aguilar M."/>
            <person name="Claverie J.M."/>
            <person name="Frickenhaus S."/>
            <person name="Gonzalez K."/>
            <person name="Herman E.K."/>
            <person name="Lin Y.C."/>
            <person name="Napier J."/>
            <person name="Ogata H."/>
            <person name="Sarno A.F."/>
            <person name="Shmutz J."/>
            <person name="Schroeder D."/>
            <person name="de Vargas C."/>
            <person name="Verret F."/>
            <person name="von Dassow P."/>
            <person name="Valentin K."/>
            <person name="Van de Peer Y."/>
            <person name="Wheeler G."/>
            <person name="Dacks J.B."/>
            <person name="Delwiche C.F."/>
            <person name="Dyhrman S.T."/>
            <person name="Glockner G."/>
            <person name="John U."/>
            <person name="Richards T."/>
            <person name="Worden A.Z."/>
            <person name="Zhang X."/>
            <person name="Grigoriev I.V."/>
            <person name="Allen A.E."/>
            <person name="Bidle K."/>
            <person name="Borodovsky M."/>
            <person name="Bowler C."/>
            <person name="Brownlee C."/>
            <person name="Cock J.M."/>
            <person name="Elias M."/>
            <person name="Gladyshev V.N."/>
            <person name="Groth M."/>
            <person name="Guda C."/>
            <person name="Hadaegh A."/>
            <person name="Iglesias-Rodriguez M.D."/>
            <person name="Jenkins J."/>
            <person name="Jones B.M."/>
            <person name="Lawson T."/>
            <person name="Leese F."/>
            <person name="Lindquist E."/>
            <person name="Lobanov A."/>
            <person name="Lomsadze A."/>
            <person name="Malik S.B."/>
            <person name="Marsh M.E."/>
            <person name="Mackinder L."/>
            <person name="Mock T."/>
            <person name="Mueller-Roeber B."/>
            <person name="Pagarete A."/>
            <person name="Parker M."/>
            <person name="Probert I."/>
            <person name="Quesneville H."/>
            <person name="Raines C."/>
            <person name="Rensing S.A."/>
            <person name="Riano-Pachon D.M."/>
            <person name="Richier S."/>
            <person name="Rokitta S."/>
            <person name="Shiraiwa Y."/>
            <person name="Soanes D.M."/>
            <person name="van der Giezen M."/>
            <person name="Wahlund T.M."/>
            <person name="Williams B."/>
            <person name="Wilson W."/>
            <person name="Wolfe G."/>
            <person name="Wurch L.L."/>
        </authorList>
    </citation>
    <scope>NUCLEOTIDE SEQUENCE</scope>
</reference>
<feature type="region of interest" description="Disordered" evidence="1">
    <location>
        <begin position="1"/>
        <end position="25"/>
    </location>
</feature>
<dbReference type="EnsemblProtists" id="EOD17808">
    <property type="protein sequence ID" value="EOD17808"/>
    <property type="gene ID" value="EMIHUDRAFT_209788"/>
</dbReference>
<reference evidence="2" key="2">
    <citation type="submission" date="2024-10" db="UniProtKB">
        <authorList>
            <consortium name="EnsemblProtists"/>
        </authorList>
    </citation>
    <scope>IDENTIFICATION</scope>
</reference>